<keyword evidence="8 11" id="KW-1133">Transmembrane helix</keyword>
<dbReference type="PANTHER" id="PTHR45436:SF5">
    <property type="entry name" value="SENSOR HISTIDINE KINASE TRCS"/>
    <property type="match status" value="1"/>
</dbReference>
<evidence type="ECO:0000256" key="9">
    <source>
        <dbReference type="ARBA" id="ARBA00023012"/>
    </source>
</evidence>
<dbReference type="GO" id="GO:0005886">
    <property type="term" value="C:plasma membrane"/>
    <property type="evidence" value="ECO:0007669"/>
    <property type="project" value="TreeGrafter"/>
</dbReference>
<evidence type="ECO:0000313" key="15">
    <source>
        <dbReference type="Proteomes" id="UP001268036"/>
    </source>
</evidence>
<evidence type="ECO:0000256" key="3">
    <source>
        <dbReference type="ARBA" id="ARBA00012438"/>
    </source>
</evidence>
<dbReference type="SMART" id="SM00388">
    <property type="entry name" value="HisKA"/>
    <property type="match status" value="1"/>
</dbReference>
<dbReference type="SMART" id="SM00304">
    <property type="entry name" value="HAMP"/>
    <property type="match status" value="1"/>
</dbReference>
<dbReference type="Pfam" id="PF00672">
    <property type="entry name" value="HAMP"/>
    <property type="match status" value="1"/>
</dbReference>
<dbReference type="SUPFAM" id="SSF55874">
    <property type="entry name" value="ATPase domain of HSP90 chaperone/DNA topoisomerase II/histidine kinase"/>
    <property type="match status" value="1"/>
</dbReference>
<name>A0AAJ2BMA3_9PSED</name>
<dbReference type="Pfam" id="PF00512">
    <property type="entry name" value="HisKA"/>
    <property type="match status" value="1"/>
</dbReference>
<evidence type="ECO:0000256" key="10">
    <source>
        <dbReference type="ARBA" id="ARBA00023136"/>
    </source>
</evidence>
<evidence type="ECO:0000256" key="5">
    <source>
        <dbReference type="ARBA" id="ARBA00022679"/>
    </source>
</evidence>
<feature type="transmembrane region" description="Helical" evidence="11">
    <location>
        <begin position="20"/>
        <end position="43"/>
    </location>
</feature>
<dbReference type="InterPro" id="IPR005467">
    <property type="entry name" value="His_kinase_dom"/>
</dbReference>
<dbReference type="InterPro" id="IPR003661">
    <property type="entry name" value="HisK_dim/P_dom"/>
</dbReference>
<keyword evidence="4" id="KW-0597">Phosphoprotein</keyword>
<evidence type="ECO:0000256" key="2">
    <source>
        <dbReference type="ARBA" id="ARBA00004370"/>
    </source>
</evidence>
<dbReference type="EMBL" id="JAVJAF010000001">
    <property type="protein sequence ID" value="MDR6232792.1"/>
    <property type="molecule type" value="Genomic_DNA"/>
</dbReference>
<keyword evidence="7 14" id="KW-0418">Kinase</keyword>
<comment type="catalytic activity">
    <reaction evidence="1">
        <text>ATP + protein L-histidine = ADP + protein N-phospho-L-histidine.</text>
        <dbReference type="EC" id="2.7.13.3"/>
    </reaction>
</comment>
<evidence type="ECO:0000256" key="8">
    <source>
        <dbReference type="ARBA" id="ARBA00022989"/>
    </source>
</evidence>
<organism evidence="14 15">
    <name type="scientific">Pseudomonas oryzihabitans</name>
    <dbReference type="NCBI Taxonomy" id="47885"/>
    <lineage>
        <taxon>Bacteria</taxon>
        <taxon>Pseudomonadati</taxon>
        <taxon>Pseudomonadota</taxon>
        <taxon>Gammaproteobacteria</taxon>
        <taxon>Pseudomonadales</taxon>
        <taxon>Pseudomonadaceae</taxon>
        <taxon>Pseudomonas</taxon>
    </lineage>
</organism>
<dbReference type="Gene3D" id="3.30.565.10">
    <property type="entry name" value="Histidine kinase-like ATPase, C-terminal domain"/>
    <property type="match status" value="1"/>
</dbReference>
<dbReference type="Proteomes" id="UP001268036">
    <property type="component" value="Unassembled WGS sequence"/>
</dbReference>
<dbReference type="InterPro" id="IPR004358">
    <property type="entry name" value="Sig_transdc_His_kin-like_C"/>
</dbReference>
<gene>
    <name evidence="14" type="ORF">QE440_000533</name>
</gene>
<feature type="domain" description="HAMP" evidence="13">
    <location>
        <begin position="199"/>
        <end position="251"/>
    </location>
</feature>
<evidence type="ECO:0000259" key="12">
    <source>
        <dbReference type="PROSITE" id="PS50109"/>
    </source>
</evidence>
<dbReference type="InterPro" id="IPR003660">
    <property type="entry name" value="HAMP_dom"/>
</dbReference>
<dbReference type="EC" id="2.7.13.3" evidence="3"/>
<dbReference type="CDD" id="cd06225">
    <property type="entry name" value="HAMP"/>
    <property type="match status" value="1"/>
</dbReference>
<proteinExistence type="predicted"/>
<dbReference type="SMART" id="SM00387">
    <property type="entry name" value="HATPase_c"/>
    <property type="match status" value="1"/>
</dbReference>
<dbReference type="InterPro" id="IPR003594">
    <property type="entry name" value="HATPase_dom"/>
</dbReference>
<dbReference type="CDD" id="cd00082">
    <property type="entry name" value="HisKA"/>
    <property type="match status" value="1"/>
</dbReference>
<dbReference type="Gene3D" id="1.10.287.130">
    <property type="match status" value="1"/>
</dbReference>
<protein>
    <recommendedName>
        <fullName evidence="3">histidine kinase</fullName>
        <ecNumber evidence="3">2.7.13.3</ecNumber>
    </recommendedName>
</protein>
<keyword evidence="10 11" id="KW-0472">Membrane</keyword>
<dbReference type="SUPFAM" id="SSF158472">
    <property type="entry name" value="HAMP domain-like"/>
    <property type="match status" value="1"/>
</dbReference>
<comment type="caution">
    <text evidence="14">The sequence shown here is derived from an EMBL/GenBank/DDBJ whole genome shotgun (WGS) entry which is preliminary data.</text>
</comment>
<dbReference type="PROSITE" id="PS50885">
    <property type="entry name" value="HAMP"/>
    <property type="match status" value="1"/>
</dbReference>
<reference evidence="14" key="1">
    <citation type="submission" date="2023-08" db="EMBL/GenBank/DDBJ databases">
        <title>Functional and genomic diversity of the sorghum phyllosphere microbiome.</title>
        <authorList>
            <person name="Shade A."/>
        </authorList>
    </citation>
    <scope>NUCLEOTIDE SEQUENCE</scope>
    <source>
        <strain evidence="14">SORGH_AS_0201</strain>
    </source>
</reference>
<dbReference type="PRINTS" id="PR00344">
    <property type="entry name" value="BCTRLSENSOR"/>
</dbReference>
<feature type="transmembrane region" description="Helical" evidence="11">
    <location>
        <begin position="179"/>
        <end position="198"/>
    </location>
</feature>
<evidence type="ECO:0000313" key="14">
    <source>
        <dbReference type="EMBL" id="MDR6232792.1"/>
    </source>
</evidence>
<dbReference type="PANTHER" id="PTHR45436">
    <property type="entry name" value="SENSOR HISTIDINE KINASE YKOH"/>
    <property type="match status" value="1"/>
</dbReference>
<sequence>MPLPSVAEIRMGLLRLSLSAKVFLAALALCAFAVLGMAGASYLSFSRDFLGYLNGQAEQRLDTLVPRFEHAYAEHGNWNFLLNQHPPEAWIQLLRPELPPNQTYMPAPPVSDLTGAFMRFSLLDAEHRYLIGFRQLPAQPLLRAIHWQGQVVGWLALTPFEAVISDGDRRFQQSQVRSSLVIAFVCLLLAAALAWWIARTLLRPIRTVAAATHRLAAGDYGIQLPIHSADEAGQLAQDFNRMASVLADNERQRRVFMADISHELRTPLAVLKGELEAMEDGIRPLDIGGLKSLQTEVGSLNKLVDDLFELSLAEVGGPTYRHEAVDLATLLALTADAWRARYRQAGLDLQLELPDVPLMIRGDEARLGQLFYNLLENSLRYTDAPGQVHLAARQVGPLLQVDLQDSAPGVPAADRERLFERFYRVEGSRSRRSGGAGLGLAICRGIAEVHGGHLQAHASPLGGLWLELQLPALDDRSPA</sequence>
<keyword evidence="9" id="KW-0902">Two-component regulatory system</keyword>
<evidence type="ECO:0000256" key="11">
    <source>
        <dbReference type="SAM" id="Phobius"/>
    </source>
</evidence>
<comment type="subcellular location">
    <subcellularLocation>
        <location evidence="2">Membrane</location>
    </subcellularLocation>
</comment>
<evidence type="ECO:0000256" key="6">
    <source>
        <dbReference type="ARBA" id="ARBA00022692"/>
    </source>
</evidence>
<dbReference type="Pfam" id="PF02518">
    <property type="entry name" value="HATPase_c"/>
    <property type="match status" value="1"/>
</dbReference>
<dbReference type="GO" id="GO:0000155">
    <property type="term" value="F:phosphorelay sensor kinase activity"/>
    <property type="evidence" value="ECO:0007669"/>
    <property type="project" value="InterPro"/>
</dbReference>
<evidence type="ECO:0000256" key="1">
    <source>
        <dbReference type="ARBA" id="ARBA00000085"/>
    </source>
</evidence>
<evidence type="ECO:0000259" key="13">
    <source>
        <dbReference type="PROSITE" id="PS50885"/>
    </source>
</evidence>
<dbReference type="InterPro" id="IPR036097">
    <property type="entry name" value="HisK_dim/P_sf"/>
</dbReference>
<dbReference type="AlphaFoldDB" id="A0AAJ2BMA3"/>
<evidence type="ECO:0000256" key="4">
    <source>
        <dbReference type="ARBA" id="ARBA00022553"/>
    </source>
</evidence>
<feature type="domain" description="Histidine kinase" evidence="12">
    <location>
        <begin position="259"/>
        <end position="474"/>
    </location>
</feature>
<dbReference type="PROSITE" id="PS50109">
    <property type="entry name" value="HIS_KIN"/>
    <property type="match status" value="1"/>
</dbReference>
<evidence type="ECO:0000256" key="7">
    <source>
        <dbReference type="ARBA" id="ARBA00022777"/>
    </source>
</evidence>
<keyword evidence="5 14" id="KW-0808">Transferase</keyword>
<dbReference type="Gene3D" id="6.10.340.10">
    <property type="match status" value="1"/>
</dbReference>
<keyword evidence="6 11" id="KW-0812">Transmembrane</keyword>
<dbReference type="SUPFAM" id="SSF47384">
    <property type="entry name" value="Homodimeric domain of signal transducing histidine kinase"/>
    <property type="match status" value="1"/>
</dbReference>
<dbReference type="InterPro" id="IPR050428">
    <property type="entry name" value="TCS_sensor_his_kinase"/>
</dbReference>
<accession>A0AAJ2BMA3</accession>
<dbReference type="InterPro" id="IPR036890">
    <property type="entry name" value="HATPase_C_sf"/>
</dbReference>